<comment type="caution">
    <text evidence="1">The sequence shown here is derived from an EMBL/GenBank/DDBJ whole genome shotgun (WGS) entry which is preliminary data.</text>
</comment>
<sequence length="244" mass="26771">MPRREGQAESTRAKPSQEEEAKHIGENEGAAQKRCDSMHKRSPLSLGTEVEKDTIVNIRASLSCDINVIGLGFQLMAVPTNPAACRLGLLIAPRSLFRALQPGAKRSNHSTGRSLSHKTKERGVPHEACLHAAPATPRLSPPELYHRRPSAPVTTPPPDKGKERGTLRQPDCILHPRRTVIIRVRERLSHSLDIVEIAGNRERKSLRGCYPDRGQPSRGAFLASIRQIARDPTVTASAADCAEF</sequence>
<name>A0AC60PJG2_IXOPE</name>
<evidence type="ECO:0000313" key="1">
    <source>
        <dbReference type="EMBL" id="KAG0420120.1"/>
    </source>
</evidence>
<accession>A0AC60PJG2</accession>
<reference evidence="1 2" key="1">
    <citation type="journal article" date="2020" name="Cell">
        <title>Large-Scale Comparative Analyses of Tick Genomes Elucidate Their Genetic Diversity and Vector Capacities.</title>
        <authorList>
            <consortium name="Tick Genome and Microbiome Consortium (TIGMIC)"/>
            <person name="Jia N."/>
            <person name="Wang J."/>
            <person name="Shi W."/>
            <person name="Du L."/>
            <person name="Sun Y."/>
            <person name="Zhan W."/>
            <person name="Jiang J.F."/>
            <person name="Wang Q."/>
            <person name="Zhang B."/>
            <person name="Ji P."/>
            <person name="Bell-Sakyi L."/>
            <person name="Cui X.M."/>
            <person name="Yuan T.T."/>
            <person name="Jiang B.G."/>
            <person name="Yang W.F."/>
            <person name="Lam T.T."/>
            <person name="Chang Q.C."/>
            <person name="Ding S.J."/>
            <person name="Wang X.J."/>
            <person name="Zhu J.G."/>
            <person name="Ruan X.D."/>
            <person name="Zhao L."/>
            <person name="Wei J.T."/>
            <person name="Ye R.Z."/>
            <person name="Que T.C."/>
            <person name="Du C.H."/>
            <person name="Zhou Y.H."/>
            <person name="Cheng J.X."/>
            <person name="Dai P.F."/>
            <person name="Guo W.B."/>
            <person name="Han X.H."/>
            <person name="Huang E.J."/>
            <person name="Li L.F."/>
            <person name="Wei W."/>
            <person name="Gao Y.C."/>
            <person name="Liu J.Z."/>
            <person name="Shao H.Z."/>
            <person name="Wang X."/>
            <person name="Wang C.C."/>
            <person name="Yang T.C."/>
            <person name="Huo Q.B."/>
            <person name="Li W."/>
            <person name="Chen H.Y."/>
            <person name="Chen S.E."/>
            <person name="Zhou L.G."/>
            <person name="Ni X.B."/>
            <person name="Tian J.H."/>
            <person name="Sheng Y."/>
            <person name="Liu T."/>
            <person name="Pan Y.S."/>
            <person name="Xia L.Y."/>
            <person name="Li J."/>
            <person name="Zhao F."/>
            <person name="Cao W.C."/>
        </authorList>
    </citation>
    <scope>NUCLEOTIDE SEQUENCE [LARGE SCALE GENOMIC DNA]</scope>
    <source>
        <strain evidence="1">Iper-2018</strain>
    </source>
</reference>
<dbReference type="EMBL" id="JABSTQ010010539">
    <property type="protein sequence ID" value="KAG0420120.1"/>
    <property type="molecule type" value="Genomic_DNA"/>
</dbReference>
<organism evidence="1 2">
    <name type="scientific">Ixodes persulcatus</name>
    <name type="common">Taiga tick</name>
    <dbReference type="NCBI Taxonomy" id="34615"/>
    <lineage>
        <taxon>Eukaryota</taxon>
        <taxon>Metazoa</taxon>
        <taxon>Ecdysozoa</taxon>
        <taxon>Arthropoda</taxon>
        <taxon>Chelicerata</taxon>
        <taxon>Arachnida</taxon>
        <taxon>Acari</taxon>
        <taxon>Parasitiformes</taxon>
        <taxon>Ixodida</taxon>
        <taxon>Ixodoidea</taxon>
        <taxon>Ixodidae</taxon>
        <taxon>Ixodinae</taxon>
        <taxon>Ixodes</taxon>
    </lineage>
</organism>
<dbReference type="Proteomes" id="UP000805193">
    <property type="component" value="Unassembled WGS sequence"/>
</dbReference>
<evidence type="ECO:0000313" key="2">
    <source>
        <dbReference type="Proteomes" id="UP000805193"/>
    </source>
</evidence>
<gene>
    <name evidence="1" type="ORF">HPB47_003651</name>
</gene>
<keyword evidence="2" id="KW-1185">Reference proteome</keyword>
<proteinExistence type="predicted"/>
<protein>
    <submittedName>
        <fullName evidence="1">Uncharacterized protein</fullName>
    </submittedName>
</protein>